<protein>
    <submittedName>
        <fullName evidence="3">Universal stress protein</fullName>
    </submittedName>
</protein>
<dbReference type="Gene3D" id="3.40.50.620">
    <property type="entry name" value="HUPs"/>
    <property type="match status" value="2"/>
</dbReference>
<gene>
    <name evidence="3" type="ORF">HF526_18660</name>
</gene>
<dbReference type="Pfam" id="PF00582">
    <property type="entry name" value="Usp"/>
    <property type="match status" value="2"/>
</dbReference>
<feature type="domain" description="UspA" evidence="2">
    <location>
        <begin position="14"/>
        <end position="138"/>
    </location>
</feature>
<sequence length="313" mass="31606">MDASTPTPGPPDRRPVVVGVDESDSARDAAEWAGDLASLWQVPLRLVHTVLGEPDAPPISTVPDWLRELVDAAERCGVTGAGAEVVSGSAIEQLVERSVSARLLVVGSYGDGAWSGMLAGPTALALVGRAACPVAIVRGTSPQVPPPRGGPILVGVDGSAAGDAALEFAADLAAAEGARLLALHTWADVVADAAGGVRRLPVDWDTLGARGAELLAAHLKPVRERHPGLAVESEVVGDSPLRALIDRCRAARLAVVGHRGSAEGSGMLLGSTSRALVEFAACPVIVTKSDFAAAADVRGAATGSTATESSGVG</sequence>
<name>A0ABX1SEL0_9PSEU</name>
<evidence type="ECO:0000313" key="4">
    <source>
        <dbReference type="Proteomes" id="UP000820669"/>
    </source>
</evidence>
<dbReference type="SUPFAM" id="SSF52402">
    <property type="entry name" value="Adenine nucleotide alpha hydrolases-like"/>
    <property type="match status" value="2"/>
</dbReference>
<dbReference type="InterPro" id="IPR014729">
    <property type="entry name" value="Rossmann-like_a/b/a_fold"/>
</dbReference>
<keyword evidence="4" id="KW-1185">Reference proteome</keyword>
<dbReference type="InterPro" id="IPR006016">
    <property type="entry name" value="UspA"/>
</dbReference>
<dbReference type="RefSeq" id="WP_169382800.1">
    <property type="nucleotide sequence ID" value="NZ_JAAXLA010000034.1"/>
</dbReference>
<dbReference type="EMBL" id="JAAXLA010000034">
    <property type="protein sequence ID" value="NMH99317.1"/>
    <property type="molecule type" value="Genomic_DNA"/>
</dbReference>
<accession>A0ABX1SEL0</accession>
<reference evidence="3 4" key="1">
    <citation type="submission" date="2020-04" db="EMBL/GenBank/DDBJ databases">
        <authorList>
            <person name="Klaysubun C."/>
            <person name="Duangmal K."/>
            <person name="Lipun K."/>
        </authorList>
    </citation>
    <scope>NUCLEOTIDE SEQUENCE [LARGE SCALE GENOMIC DNA]</scope>
    <source>
        <strain evidence="3 4">K10HN5</strain>
    </source>
</reference>
<evidence type="ECO:0000259" key="2">
    <source>
        <dbReference type="Pfam" id="PF00582"/>
    </source>
</evidence>
<dbReference type="InterPro" id="IPR006015">
    <property type="entry name" value="Universal_stress_UspA"/>
</dbReference>
<dbReference type="PANTHER" id="PTHR46268:SF6">
    <property type="entry name" value="UNIVERSAL STRESS PROTEIN UP12"/>
    <property type="match status" value="1"/>
</dbReference>
<organism evidence="3 4">
    <name type="scientific">Pseudonocardia acidicola</name>
    <dbReference type="NCBI Taxonomy" id="2724939"/>
    <lineage>
        <taxon>Bacteria</taxon>
        <taxon>Bacillati</taxon>
        <taxon>Actinomycetota</taxon>
        <taxon>Actinomycetes</taxon>
        <taxon>Pseudonocardiales</taxon>
        <taxon>Pseudonocardiaceae</taxon>
        <taxon>Pseudonocardia</taxon>
    </lineage>
</organism>
<dbReference type="PRINTS" id="PR01438">
    <property type="entry name" value="UNVRSLSTRESS"/>
</dbReference>
<dbReference type="PANTHER" id="PTHR46268">
    <property type="entry name" value="STRESS RESPONSE PROTEIN NHAX"/>
    <property type="match status" value="1"/>
</dbReference>
<feature type="domain" description="UspA" evidence="2">
    <location>
        <begin position="151"/>
        <end position="288"/>
    </location>
</feature>
<evidence type="ECO:0000256" key="1">
    <source>
        <dbReference type="ARBA" id="ARBA00008791"/>
    </source>
</evidence>
<comment type="similarity">
    <text evidence="1">Belongs to the universal stress protein A family.</text>
</comment>
<proteinExistence type="inferred from homology"/>
<dbReference type="Proteomes" id="UP000820669">
    <property type="component" value="Unassembled WGS sequence"/>
</dbReference>
<evidence type="ECO:0000313" key="3">
    <source>
        <dbReference type="EMBL" id="NMH99317.1"/>
    </source>
</evidence>
<comment type="caution">
    <text evidence="3">The sequence shown here is derived from an EMBL/GenBank/DDBJ whole genome shotgun (WGS) entry which is preliminary data.</text>
</comment>